<dbReference type="InterPro" id="IPR051533">
    <property type="entry name" value="WaaL-like"/>
</dbReference>
<evidence type="ECO:0000256" key="3">
    <source>
        <dbReference type="ARBA" id="ARBA00022989"/>
    </source>
</evidence>
<feature type="transmembrane region" description="Helical" evidence="5">
    <location>
        <begin position="214"/>
        <end position="230"/>
    </location>
</feature>
<accession>A0A1F4PNB9</accession>
<keyword evidence="4 5" id="KW-0472">Membrane</keyword>
<evidence type="ECO:0000313" key="7">
    <source>
        <dbReference type="EMBL" id="OGB85187.1"/>
    </source>
</evidence>
<name>A0A1F4PNB9_UNCK3</name>
<dbReference type="PANTHER" id="PTHR37422">
    <property type="entry name" value="TEICHURONIC ACID BIOSYNTHESIS PROTEIN TUAE"/>
    <property type="match status" value="1"/>
</dbReference>
<evidence type="ECO:0000259" key="6">
    <source>
        <dbReference type="Pfam" id="PF04932"/>
    </source>
</evidence>
<comment type="caution">
    <text evidence="7">The sequence shown here is derived from an EMBL/GenBank/DDBJ whole genome shotgun (WGS) entry which is preliminary data.</text>
</comment>
<dbReference type="GO" id="GO:0016020">
    <property type="term" value="C:membrane"/>
    <property type="evidence" value="ECO:0007669"/>
    <property type="project" value="UniProtKB-SubCell"/>
</dbReference>
<feature type="transmembrane region" description="Helical" evidence="5">
    <location>
        <begin position="192"/>
        <end position="208"/>
    </location>
</feature>
<evidence type="ECO:0000256" key="4">
    <source>
        <dbReference type="ARBA" id="ARBA00023136"/>
    </source>
</evidence>
<dbReference type="Pfam" id="PF04932">
    <property type="entry name" value="Wzy_C"/>
    <property type="match status" value="1"/>
</dbReference>
<feature type="transmembrane region" description="Helical" evidence="5">
    <location>
        <begin position="29"/>
        <end position="50"/>
    </location>
</feature>
<keyword evidence="3 5" id="KW-1133">Transmembrane helix</keyword>
<protein>
    <recommendedName>
        <fullName evidence="6">O-antigen ligase-related domain-containing protein</fullName>
    </recommendedName>
</protein>
<feature type="transmembrane region" description="Helical" evidence="5">
    <location>
        <begin position="90"/>
        <end position="112"/>
    </location>
</feature>
<evidence type="ECO:0000313" key="8">
    <source>
        <dbReference type="Proteomes" id="UP000179010"/>
    </source>
</evidence>
<dbReference type="STRING" id="1798539.A2994_03475"/>
<feature type="transmembrane region" description="Helical" evidence="5">
    <location>
        <begin position="315"/>
        <end position="340"/>
    </location>
</feature>
<dbReference type="EMBL" id="METE01000009">
    <property type="protein sequence ID" value="OGB85187.1"/>
    <property type="molecule type" value="Genomic_DNA"/>
</dbReference>
<feature type="transmembrane region" description="Helical" evidence="5">
    <location>
        <begin position="119"/>
        <end position="139"/>
    </location>
</feature>
<gene>
    <name evidence="7" type="ORF">A2994_03475</name>
</gene>
<dbReference type="PANTHER" id="PTHR37422:SF13">
    <property type="entry name" value="LIPOPOLYSACCHARIDE BIOSYNTHESIS PROTEIN PA4999-RELATED"/>
    <property type="match status" value="1"/>
</dbReference>
<sequence>MPKSIYFVGFLIISVALIGGQLLRFSVGGFTVTALDVAVVGWAIFWLGDLLIWRHHYPIPIFLWWGIGFVGVALISTIGALRWIGPLELAVAISYLVRWVAYAILVYSGYALARSARILSALGLMFGLIAALGIIQWLVASDVSFLERFGWDPHQGRLVATFLDPNFVGGFLAIGVALIIPQLLAGKTMRHRWYWGVLLALSVAGIYLTFSRSALLALLIVIGVMGILRYRWFAAALLVVVLISCAASPRWVERSQGVVAVDQTAQYRIESWRAGFNIIRHEPILGVGFNTLPDTRARYGYWPEGHASSGFDSSLLTIGATTGGLGLLFYLGLLGSALWLAWRKWRSAKSPIALSFIAATLALIFHSLFVNSLLYPSILVVWWIILGLVWAI</sequence>
<feature type="domain" description="O-antigen ligase-related" evidence="6">
    <location>
        <begin position="198"/>
        <end position="331"/>
    </location>
</feature>
<dbReference type="AlphaFoldDB" id="A0A1F4PNB9"/>
<feature type="transmembrane region" description="Helical" evidence="5">
    <location>
        <begin position="352"/>
        <end position="368"/>
    </location>
</feature>
<feature type="transmembrane region" description="Helical" evidence="5">
    <location>
        <begin position="374"/>
        <end position="391"/>
    </location>
</feature>
<comment type="subcellular location">
    <subcellularLocation>
        <location evidence="1">Membrane</location>
        <topology evidence="1">Multi-pass membrane protein</topology>
    </subcellularLocation>
</comment>
<evidence type="ECO:0000256" key="5">
    <source>
        <dbReference type="SAM" id="Phobius"/>
    </source>
</evidence>
<evidence type="ECO:0000256" key="2">
    <source>
        <dbReference type="ARBA" id="ARBA00022692"/>
    </source>
</evidence>
<feature type="transmembrane region" description="Helical" evidence="5">
    <location>
        <begin position="62"/>
        <end position="84"/>
    </location>
</feature>
<organism evidence="7 8">
    <name type="scientific">candidate division Kazan bacterium RIFCSPLOWO2_01_FULL_48_13</name>
    <dbReference type="NCBI Taxonomy" id="1798539"/>
    <lineage>
        <taxon>Bacteria</taxon>
        <taxon>Bacteria division Kazan-3B-28</taxon>
    </lineage>
</organism>
<evidence type="ECO:0000256" key="1">
    <source>
        <dbReference type="ARBA" id="ARBA00004141"/>
    </source>
</evidence>
<dbReference type="Proteomes" id="UP000179010">
    <property type="component" value="Unassembled WGS sequence"/>
</dbReference>
<keyword evidence="2 5" id="KW-0812">Transmembrane</keyword>
<feature type="transmembrane region" description="Helical" evidence="5">
    <location>
        <begin position="159"/>
        <end position="180"/>
    </location>
</feature>
<reference evidence="7 8" key="1">
    <citation type="journal article" date="2016" name="Nat. Commun.">
        <title>Thousands of microbial genomes shed light on interconnected biogeochemical processes in an aquifer system.</title>
        <authorList>
            <person name="Anantharaman K."/>
            <person name="Brown C.T."/>
            <person name="Hug L.A."/>
            <person name="Sharon I."/>
            <person name="Castelle C.J."/>
            <person name="Probst A.J."/>
            <person name="Thomas B.C."/>
            <person name="Singh A."/>
            <person name="Wilkins M.J."/>
            <person name="Karaoz U."/>
            <person name="Brodie E.L."/>
            <person name="Williams K.H."/>
            <person name="Hubbard S.S."/>
            <person name="Banfield J.F."/>
        </authorList>
    </citation>
    <scope>NUCLEOTIDE SEQUENCE [LARGE SCALE GENOMIC DNA]</scope>
</reference>
<proteinExistence type="predicted"/>
<feature type="transmembrane region" description="Helical" evidence="5">
    <location>
        <begin position="235"/>
        <end position="252"/>
    </location>
</feature>
<dbReference type="InterPro" id="IPR007016">
    <property type="entry name" value="O-antigen_ligase-rel_domated"/>
</dbReference>
<feature type="transmembrane region" description="Helical" evidence="5">
    <location>
        <begin position="5"/>
        <end position="23"/>
    </location>
</feature>